<gene>
    <name evidence="5" type="ORF">MAC_06695</name>
</gene>
<dbReference type="InParanoid" id="E9E9Z7"/>
<dbReference type="AlphaFoldDB" id="E9E9Z7"/>
<dbReference type="GO" id="GO:0016740">
    <property type="term" value="F:transferase activity"/>
    <property type="evidence" value="ECO:0007669"/>
    <property type="project" value="UniProtKB-KW"/>
</dbReference>
<dbReference type="InterPro" id="IPR002885">
    <property type="entry name" value="PPR_rpt"/>
</dbReference>
<dbReference type="eggNOG" id="KOG0867">
    <property type="taxonomic scope" value="Eukaryota"/>
</dbReference>
<keyword evidence="5" id="KW-0808">Transferase</keyword>
<organism evidence="6">
    <name type="scientific">Metarhizium acridum (strain CQMa 102)</name>
    <dbReference type="NCBI Taxonomy" id="655827"/>
    <lineage>
        <taxon>Eukaryota</taxon>
        <taxon>Fungi</taxon>
        <taxon>Dikarya</taxon>
        <taxon>Ascomycota</taxon>
        <taxon>Pezizomycotina</taxon>
        <taxon>Sordariomycetes</taxon>
        <taxon>Hypocreomycetidae</taxon>
        <taxon>Hypocreales</taxon>
        <taxon>Clavicipitaceae</taxon>
        <taxon>Metarhizium</taxon>
    </lineage>
</organism>
<name>E9E9Z7_METAQ</name>
<protein>
    <submittedName>
        <fullName evidence="5">Glutathione S-transferase</fullName>
    </submittedName>
</protein>
<evidence type="ECO:0000256" key="3">
    <source>
        <dbReference type="SAM" id="MobiDB-lite"/>
    </source>
</evidence>
<feature type="domain" description="GST N-terminal" evidence="4">
    <location>
        <begin position="5"/>
        <end position="95"/>
    </location>
</feature>
<dbReference type="eggNOG" id="KOG4197">
    <property type="taxonomic scope" value="Eukaryota"/>
</dbReference>
<dbReference type="SFLD" id="SFLDS00019">
    <property type="entry name" value="Glutathione_Transferase_(cytos"/>
    <property type="match status" value="1"/>
</dbReference>
<dbReference type="PANTHER" id="PTHR44051">
    <property type="entry name" value="GLUTATHIONE S-TRANSFERASE-RELATED"/>
    <property type="match status" value="1"/>
</dbReference>
<dbReference type="Pfam" id="PF13041">
    <property type="entry name" value="PPR_2"/>
    <property type="match status" value="1"/>
</dbReference>
<dbReference type="CDD" id="cd03046">
    <property type="entry name" value="GST_N_GTT1_like"/>
    <property type="match status" value="1"/>
</dbReference>
<dbReference type="CDD" id="cd03189">
    <property type="entry name" value="GST_C_GTT1_like"/>
    <property type="match status" value="1"/>
</dbReference>
<dbReference type="Pfam" id="PF13409">
    <property type="entry name" value="GST_N_2"/>
    <property type="match status" value="1"/>
</dbReference>
<dbReference type="OrthoDB" id="185373at2759"/>
<proteinExistence type="inferred from homology"/>
<evidence type="ECO:0000256" key="1">
    <source>
        <dbReference type="ARBA" id="ARBA00007409"/>
    </source>
</evidence>
<dbReference type="PROSITE" id="PS51375">
    <property type="entry name" value="PPR"/>
    <property type="match status" value="1"/>
</dbReference>
<accession>E9E9Z7</accession>
<dbReference type="SFLD" id="SFLDG00358">
    <property type="entry name" value="Main_(cytGST)"/>
    <property type="match status" value="1"/>
</dbReference>
<dbReference type="InterPro" id="IPR011990">
    <property type="entry name" value="TPR-like_helical_dom_sf"/>
</dbReference>
<dbReference type="PROSITE" id="PS50404">
    <property type="entry name" value="GST_NTER"/>
    <property type="match status" value="1"/>
</dbReference>
<dbReference type="Pfam" id="PF14497">
    <property type="entry name" value="GST_C_3"/>
    <property type="match status" value="1"/>
</dbReference>
<dbReference type="InterPro" id="IPR036282">
    <property type="entry name" value="Glutathione-S-Trfase_C_sf"/>
</dbReference>
<feature type="compositionally biased region" description="Low complexity" evidence="3">
    <location>
        <begin position="350"/>
        <end position="367"/>
    </location>
</feature>
<evidence type="ECO:0000256" key="2">
    <source>
        <dbReference type="PROSITE-ProRule" id="PRU00708"/>
    </source>
</evidence>
<reference evidence="5 6" key="1">
    <citation type="journal article" date="2011" name="PLoS Genet.">
        <title>Genome sequencing and comparative transcriptomics of the model entomopathogenic fungi Metarhizium anisopliae and M. acridum.</title>
        <authorList>
            <person name="Gao Q."/>
            <person name="Jin K."/>
            <person name="Ying S.H."/>
            <person name="Zhang Y."/>
            <person name="Xiao G."/>
            <person name="Shang Y."/>
            <person name="Duan Z."/>
            <person name="Hu X."/>
            <person name="Xie X.Q."/>
            <person name="Zhou G."/>
            <person name="Peng G."/>
            <person name="Luo Z."/>
            <person name="Huang W."/>
            <person name="Wang B."/>
            <person name="Fang W."/>
            <person name="Wang S."/>
            <person name="Zhong Y."/>
            <person name="Ma L.J."/>
            <person name="St Leger R.J."/>
            <person name="Zhao G.P."/>
            <person name="Pei Y."/>
            <person name="Feng M.G."/>
            <person name="Xia Y."/>
            <person name="Wang C."/>
        </authorList>
    </citation>
    <scope>NUCLEOTIDE SEQUENCE [LARGE SCALE GENOMIC DNA]</scope>
    <source>
        <strain evidence="5 6">CQMa 102</strain>
    </source>
</reference>
<dbReference type="InterPro" id="IPR040079">
    <property type="entry name" value="Glutathione_S-Trfase"/>
</dbReference>
<keyword evidence="6" id="KW-1185">Reference proteome</keyword>
<dbReference type="InterPro" id="IPR004046">
    <property type="entry name" value="GST_C"/>
</dbReference>
<dbReference type="InterPro" id="IPR004045">
    <property type="entry name" value="Glutathione_S-Trfase_N"/>
</dbReference>
<feature type="compositionally biased region" description="Polar residues" evidence="3">
    <location>
        <begin position="368"/>
        <end position="391"/>
    </location>
</feature>
<comment type="similarity">
    <text evidence="1">Belongs to the GST superfamily.</text>
</comment>
<dbReference type="PANTHER" id="PTHR44051:SF9">
    <property type="entry name" value="GLUTATHIONE S-TRANSFERASE 1"/>
    <property type="match status" value="1"/>
</dbReference>
<dbReference type="STRING" id="655827.E9E9Z7"/>
<dbReference type="OMA" id="CATIGKW"/>
<dbReference type="HOGENOM" id="CLU_007681_0_0_1"/>
<sequence>MADNSPKIKLYWLNHSRSQRIIWLLEELKVPYEIEVFHRDKETLLAPKELEQIHPLGKSPVIAIVPPGGDASKPIVLAESGFMTQYLVDHVPDGKKLMPKQWQDGKEGTIGGETEEWLRYGYYMHYAEGSLMPYLVLALVMSRLKSPQVPFLVRPITSIIANRVIAMFVFPNVNKHLAFLDQQLATSGGKYLCGDKLTAADILMSFPVIAGSSRFDELGYFEGGSWEKAYPRVAEYVKVLESEEGYKRSVEKIEAIDGKFEASFLHSLAKWTRIPVANHTPRKSSRQELPSTLKHLLCRATIRGQFVGNSRARIRHVRIKDYMFAMRLSSASGAGTGAIAWFSSTASAASHQAPSSSSTPHSFRQTSEGTISKNGNPRQPSFSQKASASSRRQPRRNKDASAAVALFHDVVQKSEAAAPRELPARPTSRHSSASTVLGEWEVAAKMKELEEKDIEPLERLRLFQNDIWPHVKELRGQIPKHLYLATTNFLARTFDAVVQQGLTGASVALSKMCATIGKWDLDMRNQLVLNLCHTLISKKHTSAERNALVDELLDMWKHISQLRRMSQLHNGRLCFVLPSEDEIIEDISSSSASLTKQTESGEAKSSNMALTTKALASIFIQFQFEQARELVSGLLATLAALSDPRLARDGSQIKAAPLLNLVSTVLNHQPADAAYVNDIFAGKVRFPSSKLADLQSYVLAQWPQARDMVLRPDSEWRKSTTSSHKPSRSSSEFSRLSVFHKQLRDAYRSRNTGAIVSIWQDLNASLNQDQDLRRQMSEDPDFLDFWIFVWCAVRRPQKLQETLDVMREVGIQPTVRSYTNMMHGWKMCKDADRIEALWNKLVESGLRLDAVIWTERISGLIEAGKPQSGIQALAEMQSLWKKAVASRGSVESAANVAVQPNTEVVNAAFKGLIGLDRRAANEVLYWAGREGIEPNIRTYNILLRESLRNSAPEDVQSLLRAMRKRGVEPDAATFTILLEGLLGSMDNASAAEQVHVVSQILGDIEAAGLRANLETYGKMLYAIALLAKGGADEAIAAVQDHMKAAGLSATPHMVTILIERTLSRDPLPPDAGATVRALLKEHGLSSVTQGDQTLWERVMSAHAVTGDKASAMAVFHDLARAGRPVTSLPCLTDLLKALLASEDAEAVQDARQVVGVVLDHKLKSAAAEGSFGRDTRYWRHHFWYLARENGLINWQDVPAVLESQLRG</sequence>
<evidence type="ECO:0000259" key="4">
    <source>
        <dbReference type="PROSITE" id="PS50404"/>
    </source>
</evidence>
<dbReference type="InterPro" id="IPR036249">
    <property type="entry name" value="Thioredoxin-like_sf"/>
</dbReference>
<dbReference type="SUPFAM" id="SSF47616">
    <property type="entry name" value="GST C-terminal domain-like"/>
    <property type="match status" value="1"/>
</dbReference>
<dbReference type="Gene3D" id="3.40.30.10">
    <property type="entry name" value="Glutaredoxin"/>
    <property type="match status" value="1"/>
</dbReference>
<dbReference type="Gene3D" id="1.20.1050.10">
    <property type="match status" value="1"/>
</dbReference>
<feature type="repeat" description="PPR" evidence="2">
    <location>
        <begin position="935"/>
        <end position="969"/>
    </location>
</feature>
<dbReference type="EMBL" id="GL698530">
    <property type="protein sequence ID" value="EFY87247.1"/>
    <property type="molecule type" value="Genomic_DNA"/>
</dbReference>
<dbReference type="Proteomes" id="UP000002499">
    <property type="component" value="Unassembled WGS sequence"/>
</dbReference>
<dbReference type="Gene3D" id="1.25.40.10">
    <property type="entry name" value="Tetratricopeptide repeat domain"/>
    <property type="match status" value="2"/>
</dbReference>
<evidence type="ECO:0000313" key="6">
    <source>
        <dbReference type="Proteomes" id="UP000002499"/>
    </source>
</evidence>
<evidence type="ECO:0000313" key="5">
    <source>
        <dbReference type="EMBL" id="EFY87247.1"/>
    </source>
</evidence>
<dbReference type="SUPFAM" id="SSF52833">
    <property type="entry name" value="Thioredoxin-like"/>
    <property type="match status" value="1"/>
</dbReference>
<feature type="region of interest" description="Disordered" evidence="3">
    <location>
        <begin position="350"/>
        <end position="400"/>
    </location>
</feature>